<keyword evidence="2" id="KW-0677">Repeat</keyword>
<dbReference type="InterPro" id="IPR001589">
    <property type="entry name" value="Actinin_actin-bd_CS"/>
</dbReference>
<keyword evidence="3" id="KW-0009">Actin-binding</keyword>
<feature type="repeat" description="Filamin" evidence="4">
    <location>
        <begin position="1910"/>
        <end position="2002"/>
    </location>
</feature>
<dbReference type="SUPFAM" id="SSF47576">
    <property type="entry name" value="Calponin-homology domain, CH-domain"/>
    <property type="match status" value="1"/>
</dbReference>
<feature type="repeat" description="Filamin" evidence="4">
    <location>
        <begin position="1694"/>
        <end position="1790"/>
    </location>
</feature>
<evidence type="ECO:0000256" key="2">
    <source>
        <dbReference type="ARBA" id="ARBA00022737"/>
    </source>
</evidence>
<dbReference type="STRING" id="282301.A0A267E8F5"/>
<dbReference type="Pfam" id="PF00630">
    <property type="entry name" value="Filamin"/>
    <property type="match status" value="17"/>
</dbReference>
<feature type="repeat" description="Filamin" evidence="4">
    <location>
        <begin position="379"/>
        <end position="479"/>
    </location>
</feature>
<dbReference type="SMART" id="SM00557">
    <property type="entry name" value="IG_FLMN"/>
    <property type="match status" value="18"/>
</dbReference>
<feature type="domain" description="Calponin-homology (CH)" evidence="6">
    <location>
        <begin position="169"/>
        <end position="272"/>
    </location>
</feature>
<dbReference type="PROSITE" id="PS50021">
    <property type="entry name" value="CH"/>
    <property type="match status" value="2"/>
</dbReference>
<organism evidence="7 8">
    <name type="scientific">Macrostomum lignano</name>
    <dbReference type="NCBI Taxonomy" id="282301"/>
    <lineage>
        <taxon>Eukaryota</taxon>
        <taxon>Metazoa</taxon>
        <taxon>Spiralia</taxon>
        <taxon>Lophotrochozoa</taxon>
        <taxon>Platyhelminthes</taxon>
        <taxon>Rhabditophora</taxon>
        <taxon>Macrostomorpha</taxon>
        <taxon>Macrostomida</taxon>
        <taxon>Macrostomidae</taxon>
        <taxon>Macrostomum</taxon>
    </lineage>
</organism>
<evidence type="ECO:0000256" key="5">
    <source>
        <dbReference type="SAM" id="MobiDB-lite"/>
    </source>
</evidence>
<feature type="repeat" description="Filamin" evidence="4">
    <location>
        <begin position="510"/>
        <end position="607"/>
    </location>
</feature>
<dbReference type="InterPro" id="IPR036872">
    <property type="entry name" value="CH_dom_sf"/>
</dbReference>
<sequence length="2134" mass="224646">MSSFMDDNFDRYDYDYYDDEGGYTDEDEMLGADRDLAEDAEWKIIQKNTFTRWVNERLKDSNKYVTDLQCDLADGLKLLALVETLSGHKFRHANKRPTFRTQKLENVTMTLKFLEEQEGLRLVNIDSSDIVDCKMKLILGLIWTLILHYSIAMPMWEGEDEYLKDGKVTTPRQRLMGWINAKMSGKRVQNFTTDWNDGTAIGALVDACAPGLCPDWDAWDRGRPVENCTEAMDAAEQWMDVPQLIRPEEMANPRVDEKAMMTYLAQFPSARLKPGAPLKPRTNPERVRAYGPGLESQGNTVGAPARFTVETFGAGKGQLDVAVVSPLGTREPCEAVFNNDRSLTYSCSYTPTVEGEHRVHVLFAQQEVPGSPFAVGVETSVGDPTRVTANGPGIEPHGNEAGKRTHFSIFTAGAGPGSIGCVILDPHGQRDSVKLRVSPKSDQQGAYLVEYVPRDDGLHSVNVFFAGQQIPGSPFGVEVAKKGGQQKPEQQAEKPLQAQRTQQQQSSAARPAHQPHLAYVTGRGVQRRGVRVGQKADFRVHTEKAGPGADCQVQVIGPGGSMEPCRQDRPSEAVIACDYRPVRAGRHTVIVKYAGSEVPRSPFTVEVGPAAETRVRAFGPGLEAGWVDEPAIFSVETNGEGELDFFVEGPPGHGGEVHVEARDKGGGAMDVAYYPSRAGEHAVHIIGPDGEDIAASPYMTNIGERRAQLRPELVSARGPGIGVPDSQGLALHSVAAFAVDASASGGPPDLLRVTVHNCRGEPVQADCLPRGPGLFQCGYVPQAPGRYTTSISYSGVSIPGSPFRVQLAEPVRPDLVRVGGPGVKRAVRRKPTVFTVDSSRAGPGETLASVRLEATGVELPVKRVGTGTPGLYRVEYTPPQASPVTVEVTHAGQPAGGSPFRVPVEPDIDLDKVHVLGLESHVYRDSYPKFRVDASAVESTVNPAESGGAAAALVSGRTGRPVAEVQVRSQGAGLYECAYRPREAGPHRMEVTYAGLPVPGSPFPVEVASGCDPGRVRAHGPGLRSALVGEPAGFTVDFATAGQGDLTLAVLGPGQAPVKYRDNGDGTWAVQYTPSERGPHEVQVKFADCHVPGSPFPVPVESRPAPDRVTAYGPGLQSGRVRAGQLARFTVDATAAGPGHPSVRVGQAMGPAPCSVAQAPGQPAGLFSAAYEPLCEGPAEVAVTFAGQPIPGSPFRVAVRPRCEPGAVVATGPGVRPPGGPSGSLPASLPAAFKVDARDAGPGELRVAVADPDGRAVPVNTEVLPDNGGGGGGDTGGGGVTACCYTPHLTGVHTVTVTYEGQHVPGSPFAVRSEATGDADKVRLLVPPQATVVADTEASIMVDASGAGDGGITCRITTSNDSELDIDLEENADGTVSLYYTPRIPGMQAIEIRFGGQLIPDGELQQMVIEEDEIVEKQEQKLTSSELPPAGPRYPEIDFGLTFDASTSARGGAIDALIRTPSGAVHQPEVTPPDADGRCSFVYRPSEVGQHELQVLMDGEPVAGSPFKFYVDCLGLGHVTAYGPGLCYGRSGEPANFTVVTKEAGPGGLALAVEGPSRAEISCHDNKDGTCDVNYLPLTPGDYTVIVKFLDRHVLGSPFTARIVEEPKGRAELLMVGRSGEIPLRIAETDLAGLTATVTDPGGSEEACQLRRLANGRLGVAFSPRIAGPHRVSVIGRSGRPVAASPFAIAVAETDLANAARVRAYGDCLDGLAAAASVGRPCEFRVDTSGAGYGGLSVSVEGPGRAEVDCADCGDGVCLVSFTPSAPGSYSVSVQFAERHVPGSPWTVTVAGSVKDVGSNGLSGPELEAEGPGLRRGGVGIGNEFRVQARGAGALGVAVEGPSKAQIEFSDHRGDGWCAIAWTVPLPGLYAVSVTLDGRHAPGSPFQVPVGDWEANGGGSRRAELVANSVVAAAAAKVRVRGEGLHRARVGQRASFLVATADAPSGALAVTIDGPSKVQLNCREMVDGYEFSYTPTTPGHYLVGIRYGDECHVQGSPFAVHVTGGTPASAQFVDDGLNATANCSDHIVAEPCRPERAVCSGEALHRAVVNQEAAFTVDVARAGPGLLLVGMAGPSDSSDSVRVRHKSAGLYAVHYTATSTGPHELTVKWGDRHVPGSPFRINVVGGSQSPGYRF</sequence>
<dbReference type="PANTHER" id="PTHR38537:SF8">
    <property type="entry name" value="FILAMIN-A"/>
    <property type="match status" value="1"/>
</dbReference>
<feature type="repeat" description="Filamin" evidence="4">
    <location>
        <begin position="1314"/>
        <end position="1408"/>
    </location>
</feature>
<dbReference type="EMBL" id="NIVC01002446">
    <property type="protein sequence ID" value="PAA57778.1"/>
    <property type="molecule type" value="Genomic_DNA"/>
</dbReference>
<dbReference type="SMART" id="SM00033">
    <property type="entry name" value="CH"/>
    <property type="match status" value="2"/>
</dbReference>
<dbReference type="PROSITE" id="PS50194">
    <property type="entry name" value="FILAMIN_REPEAT"/>
    <property type="match status" value="18"/>
</dbReference>
<comment type="caution">
    <text evidence="7">The sequence shown here is derived from an EMBL/GenBank/DDBJ whole genome shotgun (WGS) entry which is preliminary data.</text>
</comment>
<dbReference type="InterPro" id="IPR001298">
    <property type="entry name" value="Filamin/ABP280_rpt"/>
</dbReference>
<proteinExistence type="inferred from homology"/>
<dbReference type="PROSITE" id="PS00020">
    <property type="entry name" value="ACTININ_2"/>
    <property type="match status" value="1"/>
</dbReference>
<feature type="repeat" description="Filamin" evidence="4">
    <location>
        <begin position="1101"/>
        <end position="1199"/>
    </location>
</feature>
<dbReference type="Gene3D" id="2.60.40.10">
    <property type="entry name" value="Immunoglobulins"/>
    <property type="match status" value="18"/>
</dbReference>
<feature type="repeat" description="Filamin" evidence="4">
    <location>
        <begin position="1200"/>
        <end position="1313"/>
    </location>
</feature>
<dbReference type="Proteomes" id="UP000215902">
    <property type="component" value="Unassembled WGS sequence"/>
</dbReference>
<feature type="repeat" description="Filamin" evidence="4">
    <location>
        <begin position="607"/>
        <end position="702"/>
    </location>
</feature>
<dbReference type="PROSITE" id="PS00019">
    <property type="entry name" value="ACTININ_1"/>
    <property type="match status" value="1"/>
</dbReference>
<dbReference type="FunFam" id="2.60.40.10:FF:000007">
    <property type="entry name" value="Filamin-B isoform C"/>
    <property type="match status" value="1"/>
</dbReference>
<keyword evidence="8" id="KW-1185">Reference proteome</keyword>
<dbReference type="OrthoDB" id="18740at2759"/>
<name>A0A267E8F5_9PLAT</name>
<feature type="repeat" description="Filamin" evidence="4">
    <location>
        <begin position="1799"/>
        <end position="1890"/>
    </location>
</feature>
<feature type="compositionally biased region" description="Low complexity" evidence="5">
    <location>
        <begin position="497"/>
        <end position="515"/>
    </location>
</feature>
<evidence type="ECO:0000256" key="4">
    <source>
        <dbReference type="PROSITE-ProRule" id="PRU00087"/>
    </source>
</evidence>
<accession>A0A267E8F5</accession>
<dbReference type="SUPFAM" id="SSF81296">
    <property type="entry name" value="E set domains"/>
    <property type="match status" value="18"/>
</dbReference>
<dbReference type="CDD" id="cd21311">
    <property type="entry name" value="CH_dFLNA-like_rpt1"/>
    <property type="match status" value="1"/>
</dbReference>
<dbReference type="InterPro" id="IPR044801">
    <property type="entry name" value="Filamin"/>
</dbReference>
<feature type="repeat" description="Filamin" evidence="4">
    <location>
        <begin position="1609"/>
        <end position="1691"/>
    </location>
</feature>
<protein>
    <recommendedName>
        <fullName evidence="6">Calponin-homology (CH) domain-containing protein</fullName>
    </recommendedName>
</protein>
<dbReference type="GO" id="GO:0051015">
    <property type="term" value="F:actin filament binding"/>
    <property type="evidence" value="ECO:0007669"/>
    <property type="project" value="InterPro"/>
</dbReference>
<dbReference type="PANTHER" id="PTHR38537">
    <property type="entry name" value="JITTERBUG, ISOFORM N"/>
    <property type="match status" value="1"/>
</dbReference>
<feature type="repeat" description="Filamin" evidence="4">
    <location>
        <begin position="279"/>
        <end position="377"/>
    </location>
</feature>
<dbReference type="InterPro" id="IPR014756">
    <property type="entry name" value="Ig_E-set"/>
</dbReference>
<feature type="repeat" description="Filamin" evidence="4">
    <location>
        <begin position="905"/>
        <end position="1007"/>
    </location>
</feature>
<gene>
    <name evidence="7" type="ORF">BOX15_Mlig011307g1</name>
</gene>
<reference evidence="7 8" key="1">
    <citation type="submission" date="2017-06" db="EMBL/GenBank/DDBJ databases">
        <title>A platform for efficient transgenesis in Macrostomum lignano, a flatworm model organism for stem cell research.</title>
        <authorList>
            <person name="Berezikov E."/>
        </authorList>
    </citation>
    <scope>NUCLEOTIDE SEQUENCE [LARGE SCALE GENOMIC DNA]</scope>
    <source>
        <strain evidence="7">DV1</strain>
        <tissue evidence="7">Whole organism</tissue>
    </source>
</reference>
<feature type="repeat" description="Filamin" evidence="4">
    <location>
        <begin position="808"/>
        <end position="904"/>
    </location>
</feature>
<feature type="repeat" description="Filamin" evidence="4">
    <location>
        <begin position="2029"/>
        <end position="2123"/>
    </location>
</feature>
<dbReference type="Pfam" id="PF00307">
    <property type="entry name" value="CH"/>
    <property type="match status" value="2"/>
</dbReference>
<dbReference type="FunFam" id="2.60.40.10:FF:000001">
    <property type="entry name" value="Filamin-C isoform b"/>
    <property type="match status" value="2"/>
</dbReference>
<feature type="repeat" description="Filamin" evidence="4">
    <location>
        <begin position="1008"/>
        <end position="1100"/>
    </location>
</feature>
<dbReference type="Gene3D" id="1.10.418.10">
    <property type="entry name" value="Calponin-like domain"/>
    <property type="match status" value="2"/>
</dbReference>
<evidence type="ECO:0000313" key="7">
    <source>
        <dbReference type="EMBL" id="PAA57778.1"/>
    </source>
</evidence>
<dbReference type="GO" id="GO:0030036">
    <property type="term" value="P:actin cytoskeleton organization"/>
    <property type="evidence" value="ECO:0007669"/>
    <property type="project" value="InterPro"/>
</dbReference>
<evidence type="ECO:0000256" key="1">
    <source>
        <dbReference type="ARBA" id="ARBA00009238"/>
    </source>
</evidence>
<dbReference type="InterPro" id="IPR013783">
    <property type="entry name" value="Ig-like_fold"/>
</dbReference>
<feature type="repeat" description="Filamin" evidence="4">
    <location>
        <begin position="1511"/>
        <end position="1603"/>
    </location>
</feature>
<dbReference type="InterPro" id="IPR001715">
    <property type="entry name" value="CH_dom"/>
</dbReference>
<dbReference type="InterPro" id="IPR017868">
    <property type="entry name" value="Filamin/ABP280_repeat-like"/>
</dbReference>
<evidence type="ECO:0000313" key="8">
    <source>
        <dbReference type="Proteomes" id="UP000215902"/>
    </source>
</evidence>
<evidence type="ECO:0000259" key="6">
    <source>
        <dbReference type="PROSITE" id="PS50021"/>
    </source>
</evidence>
<evidence type="ECO:0000256" key="3">
    <source>
        <dbReference type="ARBA" id="ARBA00023203"/>
    </source>
</evidence>
<feature type="region of interest" description="Disordered" evidence="5">
    <location>
        <begin position="476"/>
        <end position="515"/>
    </location>
</feature>
<comment type="similarity">
    <text evidence="1">Belongs to the filamin family.</text>
</comment>
<feature type="repeat" description="Filamin" evidence="4">
    <location>
        <begin position="706"/>
        <end position="807"/>
    </location>
</feature>
<dbReference type="FunFam" id="1.10.418.10:FF:000006">
    <property type="entry name" value="Filamin-B isoform A"/>
    <property type="match status" value="1"/>
</dbReference>
<feature type="domain" description="Calponin-homology (CH)" evidence="6">
    <location>
        <begin position="44"/>
        <end position="150"/>
    </location>
</feature>
<feature type="repeat" description="Filamin" evidence="4">
    <location>
        <begin position="1441"/>
        <end position="1511"/>
    </location>
</feature>